<dbReference type="PANTHER" id="PTHR37423">
    <property type="entry name" value="SOLUBLE LYTIC MUREIN TRANSGLYCOSYLASE-RELATED"/>
    <property type="match status" value="1"/>
</dbReference>
<dbReference type="SUPFAM" id="SSF53955">
    <property type="entry name" value="Lysozyme-like"/>
    <property type="match status" value="1"/>
</dbReference>
<sequence>MNIKHYAILFITIMVMTTAFIVNNINYEQTIEELEQQQKELKIQNESIQNQNEYFQSINLKWESDFSYHNWNEIEMQANKMVEDSGGSFEKSWALFLIQKSEAYDIDPFIVYELIKVETGDTFDPELVGPPTQYGHAYGLSQFMENTAPWIADMAELPYEKDLLFEPTYSIQLAVVYLDFLYDEYNNWDEALTAYHRGIGGLEQYQEENGHAASWYAVEIQEKAEENRSLAFAN</sequence>
<dbReference type="PANTHER" id="PTHR37423:SF2">
    <property type="entry name" value="MEMBRANE-BOUND LYTIC MUREIN TRANSGLYCOSYLASE C"/>
    <property type="match status" value="1"/>
</dbReference>
<keyword evidence="1" id="KW-0175">Coiled coil</keyword>
<keyword evidence="5" id="KW-1185">Reference proteome</keyword>
<dbReference type="InterPro" id="IPR023346">
    <property type="entry name" value="Lysozyme-like_dom_sf"/>
</dbReference>
<evidence type="ECO:0000259" key="3">
    <source>
        <dbReference type="Pfam" id="PF01464"/>
    </source>
</evidence>
<dbReference type="EMBL" id="BJYA01000015">
    <property type="protein sequence ID" value="GEN46527.1"/>
    <property type="molecule type" value="Genomic_DNA"/>
</dbReference>
<keyword evidence="2" id="KW-0472">Membrane</keyword>
<evidence type="ECO:0000256" key="2">
    <source>
        <dbReference type="SAM" id="Phobius"/>
    </source>
</evidence>
<organism evidence="4 5">
    <name type="scientific">Alkalibacillus haloalkaliphilus</name>
    <dbReference type="NCBI Taxonomy" id="94136"/>
    <lineage>
        <taxon>Bacteria</taxon>
        <taxon>Bacillati</taxon>
        <taxon>Bacillota</taxon>
        <taxon>Bacilli</taxon>
        <taxon>Bacillales</taxon>
        <taxon>Bacillaceae</taxon>
        <taxon>Alkalibacillus</taxon>
    </lineage>
</organism>
<feature type="coiled-coil region" evidence="1">
    <location>
        <begin position="24"/>
        <end position="54"/>
    </location>
</feature>
<dbReference type="Gene3D" id="1.10.530.10">
    <property type="match status" value="1"/>
</dbReference>
<dbReference type="AlphaFoldDB" id="A0A511W6B5"/>
<dbReference type="InterPro" id="IPR008258">
    <property type="entry name" value="Transglycosylase_SLT_dom_1"/>
</dbReference>
<feature type="domain" description="Transglycosylase SLT" evidence="3">
    <location>
        <begin position="98"/>
        <end position="215"/>
    </location>
</feature>
<dbReference type="RefSeq" id="WP_146817412.1">
    <property type="nucleotide sequence ID" value="NZ_BJYA01000015.1"/>
</dbReference>
<reference evidence="4 5" key="1">
    <citation type="submission" date="2019-07" db="EMBL/GenBank/DDBJ databases">
        <title>Whole genome shotgun sequence of Alkalibacillus haloalkaliphilus NBRC 103110.</title>
        <authorList>
            <person name="Hosoyama A."/>
            <person name="Uohara A."/>
            <person name="Ohji S."/>
            <person name="Ichikawa N."/>
        </authorList>
    </citation>
    <scope>NUCLEOTIDE SEQUENCE [LARGE SCALE GENOMIC DNA]</scope>
    <source>
        <strain evidence="4 5">NBRC 103110</strain>
    </source>
</reference>
<proteinExistence type="predicted"/>
<accession>A0A511W6B5</accession>
<dbReference type="Proteomes" id="UP000321440">
    <property type="component" value="Unassembled WGS sequence"/>
</dbReference>
<evidence type="ECO:0000313" key="5">
    <source>
        <dbReference type="Proteomes" id="UP000321440"/>
    </source>
</evidence>
<keyword evidence="2" id="KW-1133">Transmembrane helix</keyword>
<evidence type="ECO:0000256" key="1">
    <source>
        <dbReference type="SAM" id="Coils"/>
    </source>
</evidence>
<keyword evidence="2" id="KW-0812">Transmembrane</keyword>
<comment type="caution">
    <text evidence="4">The sequence shown here is derived from an EMBL/GenBank/DDBJ whole genome shotgun (WGS) entry which is preliminary data.</text>
</comment>
<feature type="transmembrane region" description="Helical" evidence="2">
    <location>
        <begin position="6"/>
        <end position="25"/>
    </location>
</feature>
<evidence type="ECO:0000313" key="4">
    <source>
        <dbReference type="EMBL" id="GEN46527.1"/>
    </source>
</evidence>
<gene>
    <name evidence="4" type="ORF">AHA02nite_23030</name>
</gene>
<dbReference type="Pfam" id="PF01464">
    <property type="entry name" value="SLT"/>
    <property type="match status" value="1"/>
</dbReference>
<dbReference type="OrthoDB" id="9815002at2"/>
<name>A0A511W6B5_9BACI</name>
<protein>
    <recommendedName>
        <fullName evidence="3">Transglycosylase SLT domain-containing protein</fullName>
    </recommendedName>
</protein>